<dbReference type="AlphaFoldDB" id="A0A443SDE5"/>
<dbReference type="GO" id="GO:0006508">
    <property type="term" value="P:proteolysis"/>
    <property type="evidence" value="ECO:0007669"/>
    <property type="project" value="UniProtKB-KW"/>
</dbReference>
<dbReference type="PANTHER" id="PTHR11731:SF200">
    <property type="entry name" value="DIPEPTIDYL PEPTIDASE 10, ISOFORM B"/>
    <property type="match status" value="1"/>
</dbReference>
<evidence type="ECO:0000256" key="5">
    <source>
        <dbReference type="ARBA" id="ARBA00022801"/>
    </source>
</evidence>
<keyword evidence="8" id="KW-1133">Transmembrane helix</keyword>
<dbReference type="PANTHER" id="PTHR11731">
    <property type="entry name" value="PROTEASE FAMILY S9B,C DIPEPTIDYL-PEPTIDASE IV-RELATED"/>
    <property type="match status" value="1"/>
</dbReference>
<keyword evidence="15" id="KW-1185">Reference proteome</keyword>
<sequence length="485" mass="55554">YIFGEEIEGSIWWSNDGASLVYATYNDTAIPTHPIKFYGSVEDTLTKTMAPKIVTQRYPKAGIKEQNPVVKLWYISLNDSNNELREVLAPHEIATQENYLTFVHWISPTELIVVWTLRTQNFSVITSCGQENKWACKVILKLEGNIATLKNLMNAILVVEDKRLYFLRSPRPDVEHGSYFHISMNKLDEQNKFPNFITHGKYDVTKLLAFDSDSNVLYYQRTATNHREQRHIYKLQLNESNDDQCITCALNDGCSYYDATFSLSAKYYVLQCLGPKVPYSEFWQSEGNKSKCNYFLLCYVTGHLNHVFHTSEGEQSINDRFAIEWGTYLSSRKEFIYAKIDIDQRDKRNNDNKFSDHRHNFEIQIDVINQLVKEMSEIDKTKIAIWGSGLAAFNALSSLASDTKNVLQCAIAVAPVTNWRYLDTVTAEYLLGLPLTNDNFAPYQKINLLSKADKLASKKFLVVHGTADGNKMFHVSCCALLHLSN</sequence>
<evidence type="ECO:0000259" key="13">
    <source>
        <dbReference type="Pfam" id="PF00930"/>
    </source>
</evidence>
<keyword evidence="10" id="KW-0325">Glycoprotein</keyword>
<feature type="non-terminal residue" evidence="14">
    <location>
        <position position="485"/>
    </location>
</feature>
<dbReference type="Proteomes" id="UP000288716">
    <property type="component" value="Unassembled WGS sequence"/>
</dbReference>
<evidence type="ECO:0000259" key="12">
    <source>
        <dbReference type="Pfam" id="PF00326"/>
    </source>
</evidence>
<evidence type="ECO:0000256" key="7">
    <source>
        <dbReference type="ARBA" id="ARBA00022968"/>
    </source>
</evidence>
<dbReference type="STRING" id="299467.A0A443SDE5"/>
<dbReference type="EMBL" id="NCKV01003593">
    <property type="protein sequence ID" value="RWS25543.1"/>
    <property type="molecule type" value="Genomic_DNA"/>
</dbReference>
<evidence type="ECO:0000256" key="3">
    <source>
        <dbReference type="ARBA" id="ARBA00022670"/>
    </source>
</evidence>
<dbReference type="OrthoDB" id="16520at2759"/>
<keyword evidence="6" id="KW-0720">Serine protease</keyword>
<dbReference type="InterPro" id="IPR050278">
    <property type="entry name" value="Serine_Prot_S9B/DPPIV"/>
</dbReference>
<evidence type="ECO:0000256" key="11">
    <source>
        <dbReference type="ARBA" id="ARBA00037847"/>
    </source>
</evidence>
<accession>A0A443SDE5</accession>
<evidence type="ECO:0000256" key="8">
    <source>
        <dbReference type="ARBA" id="ARBA00022989"/>
    </source>
</evidence>
<feature type="domain" description="Dipeptidylpeptidase IV N-terminal" evidence="13">
    <location>
        <begin position="5"/>
        <end position="279"/>
    </location>
</feature>
<evidence type="ECO:0000256" key="4">
    <source>
        <dbReference type="ARBA" id="ARBA00022692"/>
    </source>
</evidence>
<proteinExistence type="predicted"/>
<organism evidence="14 15">
    <name type="scientific">Leptotrombidium deliense</name>
    <dbReference type="NCBI Taxonomy" id="299467"/>
    <lineage>
        <taxon>Eukaryota</taxon>
        <taxon>Metazoa</taxon>
        <taxon>Ecdysozoa</taxon>
        <taxon>Arthropoda</taxon>
        <taxon>Chelicerata</taxon>
        <taxon>Arachnida</taxon>
        <taxon>Acari</taxon>
        <taxon>Acariformes</taxon>
        <taxon>Trombidiformes</taxon>
        <taxon>Prostigmata</taxon>
        <taxon>Anystina</taxon>
        <taxon>Parasitengona</taxon>
        <taxon>Trombiculoidea</taxon>
        <taxon>Trombiculidae</taxon>
        <taxon>Leptotrombidium</taxon>
    </lineage>
</organism>
<evidence type="ECO:0000256" key="2">
    <source>
        <dbReference type="ARBA" id="ARBA00022438"/>
    </source>
</evidence>
<dbReference type="VEuPathDB" id="VectorBase:LDEU006496"/>
<feature type="domain" description="Peptidase S9 prolyl oligopeptidase catalytic" evidence="12">
    <location>
        <begin position="325"/>
        <end position="473"/>
    </location>
</feature>
<keyword evidence="4" id="KW-0812">Transmembrane</keyword>
<keyword evidence="7" id="KW-0735">Signal-anchor</keyword>
<dbReference type="GO" id="GO:0005886">
    <property type="term" value="C:plasma membrane"/>
    <property type="evidence" value="ECO:0007669"/>
    <property type="project" value="TreeGrafter"/>
</dbReference>
<comment type="subcellular location">
    <subcellularLocation>
        <location evidence="11">Endomembrane system</location>
        <topology evidence="11">Single-pass membrane protein</topology>
    </subcellularLocation>
    <subcellularLocation>
        <location evidence="1">Membrane</location>
        <topology evidence="1">Single-pass type II membrane protein</topology>
    </subcellularLocation>
</comment>
<evidence type="ECO:0000313" key="15">
    <source>
        <dbReference type="Proteomes" id="UP000288716"/>
    </source>
</evidence>
<feature type="non-terminal residue" evidence="14">
    <location>
        <position position="1"/>
    </location>
</feature>
<dbReference type="GO" id="GO:0012505">
    <property type="term" value="C:endomembrane system"/>
    <property type="evidence" value="ECO:0007669"/>
    <property type="project" value="UniProtKB-SubCell"/>
</dbReference>
<dbReference type="Gene3D" id="3.40.50.1820">
    <property type="entry name" value="alpha/beta hydrolase"/>
    <property type="match status" value="1"/>
</dbReference>
<dbReference type="Gene3D" id="2.140.10.30">
    <property type="entry name" value="Dipeptidylpeptidase IV, N-terminal domain"/>
    <property type="match status" value="1"/>
</dbReference>
<name>A0A443SDE5_9ACAR</name>
<keyword evidence="2" id="KW-0031">Aminopeptidase</keyword>
<dbReference type="Pfam" id="PF00930">
    <property type="entry name" value="DPPIV_N"/>
    <property type="match status" value="1"/>
</dbReference>
<dbReference type="Pfam" id="PF00326">
    <property type="entry name" value="Peptidase_S9"/>
    <property type="match status" value="1"/>
</dbReference>
<dbReference type="InterPro" id="IPR029058">
    <property type="entry name" value="AB_hydrolase_fold"/>
</dbReference>
<dbReference type="SUPFAM" id="SSF82171">
    <property type="entry name" value="DPP6 N-terminal domain-like"/>
    <property type="match status" value="1"/>
</dbReference>
<gene>
    <name evidence="14" type="ORF">B4U80_02409</name>
</gene>
<evidence type="ECO:0000256" key="10">
    <source>
        <dbReference type="ARBA" id="ARBA00023180"/>
    </source>
</evidence>
<evidence type="ECO:0000256" key="6">
    <source>
        <dbReference type="ARBA" id="ARBA00022825"/>
    </source>
</evidence>
<dbReference type="SUPFAM" id="SSF53474">
    <property type="entry name" value="alpha/beta-Hydrolases"/>
    <property type="match status" value="1"/>
</dbReference>
<dbReference type="InterPro" id="IPR001375">
    <property type="entry name" value="Peptidase_S9_cat"/>
</dbReference>
<comment type="caution">
    <text evidence="14">The sequence shown here is derived from an EMBL/GenBank/DDBJ whole genome shotgun (WGS) entry which is preliminary data.</text>
</comment>
<dbReference type="GO" id="GO:0004177">
    <property type="term" value="F:aminopeptidase activity"/>
    <property type="evidence" value="ECO:0007669"/>
    <property type="project" value="UniProtKB-KW"/>
</dbReference>
<keyword evidence="3" id="KW-0645">Protease</keyword>
<keyword evidence="5" id="KW-0378">Hydrolase</keyword>
<dbReference type="GO" id="GO:0008239">
    <property type="term" value="F:dipeptidyl-peptidase activity"/>
    <property type="evidence" value="ECO:0007669"/>
    <property type="project" value="TreeGrafter"/>
</dbReference>
<evidence type="ECO:0000313" key="14">
    <source>
        <dbReference type="EMBL" id="RWS25543.1"/>
    </source>
</evidence>
<evidence type="ECO:0000256" key="1">
    <source>
        <dbReference type="ARBA" id="ARBA00004606"/>
    </source>
</evidence>
<reference evidence="14 15" key="1">
    <citation type="journal article" date="2018" name="Gigascience">
        <title>Genomes of trombidid mites reveal novel predicted allergens and laterally-transferred genes associated with secondary metabolism.</title>
        <authorList>
            <person name="Dong X."/>
            <person name="Chaisiri K."/>
            <person name="Xia D."/>
            <person name="Armstrong S.D."/>
            <person name="Fang Y."/>
            <person name="Donnelly M.J."/>
            <person name="Kadowaki T."/>
            <person name="McGarry J.W."/>
            <person name="Darby A.C."/>
            <person name="Makepeace B.L."/>
        </authorList>
    </citation>
    <scope>NUCLEOTIDE SEQUENCE [LARGE SCALE GENOMIC DNA]</scope>
    <source>
        <strain evidence="14">UoL-UT</strain>
    </source>
</reference>
<dbReference type="GO" id="GO:0008236">
    <property type="term" value="F:serine-type peptidase activity"/>
    <property type="evidence" value="ECO:0007669"/>
    <property type="project" value="UniProtKB-KW"/>
</dbReference>
<dbReference type="InterPro" id="IPR002469">
    <property type="entry name" value="Peptidase_S9B_N"/>
</dbReference>
<protein>
    <submittedName>
        <fullName evidence="14">Prolyl endopeptidase FAP-like protein</fullName>
    </submittedName>
</protein>
<keyword evidence="9" id="KW-0472">Membrane</keyword>
<evidence type="ECO:0000256" key="9">
    <source>
        <dbReference type="ARBA" id="ARBA00023136"/>
    </source>
</evidence>